<dbReference type="GO" id="GO:0016787">
    <property type="term" value="F:hydrolase activity"/>
    <property type="evidence" value="ECO:0007669"/>
    <property type="project" value="UniProtKB-KW"/>
</dbReference>
<name>A0A135LNC3_PENPA</name>
<dbReference type="Pfam" id="PF20684">
    <property type="entry name" value="Fung_rhodopsin"/>
    <property type="match status" value="1"/>
</dbReference>
<evidence type="ECO:0000259" key="7">
    <source>
        <dbReference type="Pfam" id="PF03959"/>
    </source>
</evidence>
<comment type="caution">
    <text evidence="9">The sequence shown here is derived from an EMBL/GenBank/DDBJ whole genome shotgun (WGS) entry which is preliminary data.</text>
</comment>
<organism evidence="9 10">
    <name type="scientific">Penicillium patulum</name>
    <name type="common">Penicillium griseofulvum</name>
    <dbReference type="NCBI Taxonomy" id="5078"/>
    <lineage>
        <taxon>Eukaryota</taxon>
        <taxon>Fungi</taxon>
        <taxon>Dikarya</taxon>
        <taxon>Ascomycota</taxon>
        <taxon>Pezizomycotina</taxon>
        <taxon>Eurotiomycetes</taxon>
        <taxon>Eurotiomycetidae</taxon>
        <taxon>Eurotiales</taxon>
        <taxon>Aspergillaceae</taxon>
        <taxon>Penicillium</taxon>
    </lineage>
</organism>
<sequence>MDLNGPALAPPPGVIPNLDNPPNNNGLAIGGCFWGAIYAEIGLIDTPGYFVHQWNVRLKDMILAQYYVFLFGVFYSIVLPLLKVTILIGCCRMFAPRGRRSEGYFWWGCVVVIFVQVAAGISIVVALNMQCIPHSAIWDITILATSKCFNLYKLQVASASIQLISDVAILLLPQQVIWSLKMTWRKRLGVSFIFGLGLLACISAIFRLETTIAHGKSADAVWTLPPLAFWATAEMTCGFFIVALPCIPKIMMETGAGAKIKSILGMSSLGNTSKRNWSSEGTAQSSSNHSRLAGSTANAYYKMDTLKPSESTEYLQKEQQKHILEMQTGATAITDEFYGYLPDSITEASECRDLLAGLVDYVHSNGPFDGVMGFSEGGIMAAMLLVEDARRPFAGFKCGIFFSAALPLDPDVVRTEILRCIDPDTDGVVLHIPTALIVEANLVRLRGQSPLAPLWCQKDAQEALVQICDEKLREVVRHDLGHQIPGSKSMEGFLETVQAIERTIERAIDLFS</sequence>
<evidence type="ECO:0000259" key="8">
    <source>
        <dbReference type="Pfam" id="PF20684"/>
    </source>
</evidence>
<proteinExistence type="inferred from homology"/>
<evidence type="ECO:0000313" key="9">
    <source>
        <dbReference type="EMBL" id="KXG50429.1"/>
    </source>
</evidence>
<keyword evidence="10" id="KW-1185">Reference proteome</keyword>
<dbReference type="InterPro" id="IPR029058">
    <property type="entry name" value="AB_hydrolase_fold"/>
</dbReference>
<keyword evidence="9" id="KW-0378">Hydrolase</keyword>
<feature type="domain" description="Serine hydrolase" evidence="7">
    <location>
        <begin position="323"/>
        <end position="490"/>
    </location>
</feature>
<dbReference type="InterPro" id="IPR005645">
    <property type="entry name" value="FSH-like_dom"/>
</dbReference>
<feature type="transmembrane region" description="Helical" evidence="6">
    <location>
        <begin position="103"/>
        <end position="127"/>
    </location>
</feature>
<dbReference type="Gene3D" id="3.40.50.1820">
    <property type="entry name" value="alpha/beta hydrolase"/>
    <property type="match status" value="1"/>
</dbReference>
<evidence type="ECO:0000256" key="4">
    <source>
        <dbReference type="ARBA" id="ARBA00023136"/>
    </source>
</evidence>
<dbReference type="Proteomes" id="UP000070168">
    <property type="component" value="Unassembled WGS sequence"/>
</dbReference>
<evidence type="ECO:0000256" key="3">
    <source>
        <dbReference type="ARBA" id="ARBA00022989"/>
    </source>
</evidence>
<keyword evidence="2 6" id="KW-0812">Transmembrane</keyword>
<keyword evidence="4 6" id="KW-0472">Membrane</keyword>
<feature type="transmembrane region" description="Helical" evidence="6">
    <location>
        <begin position="190"/>
        <end position="208"/>
    </location>
</feature>
<evidence type="ECO:0000256" key="6">
    <source>
        <dbReference type="SAM" id="Phobius"/>
    </source>
</evidence>
<accession>A0A135LNC3</accession>
<dbReference type="GO" id="GO:0016020">
    <property type="term" value="C:membrane"/>
    <property type="evidence" value="ECO:0007669"/>
    <property type="project" value="UniProtKB-SubCell"/>
</dbReference>
<dbReference type="Pfam" id="PF03959">
    <property type="entry name" value="FSH1"/>
    <property type="match status" value="1"/>
</dbReference>
<gene>
    <name evidence="9" type="ORF">PGRI_069200</name>
</gene>
<evidence type="ECO:0000256" key="5">
    <source>
        <dbReference type="ARBA" id="ARBA00038359"/>
    </source>
</evidence>
<dbReference type="STRING" id="5078.A0A135LNC3"/>
<dbReference type="GO" id="GO:0017000">
    <property type="term" value="P:antibiotic biosynthetic process"/>
    <property type="evidence" value="ECO:0007669"/>
    <property type="project" value="UniProtKB-ARBA"/>
</dbReference>
<protein>
    <submittedName>
        <fullName evidence="9">Serine hydrolase FSH</fullName>
    </submittedName>
</protein>
<feature type="transmembrane region" description="Helical" evidence="6">
    <location>
        <begin position="66"/>
        <end position="91"/>
    </location>
</feature>
<feature type="domain" description="Rhodopsin" evidence="8">
    <location>
        <begin position="45"/>
        <end position="250"/>
    </location>
</feature>
<dbReference type="AlphaFoldDB" id="A0A135LNC3"/>
<reference evidence="9 10" key="1">
    <citation type="journal article" date="2016" name="BMC Genomics">
        <title>Genome sequencing and secondary metabolism of the postharvest pathogen Penicillium griseofulvum.</title>
        <authorList>
            <person name="Banani H."/>
            <person name="Marcet-Houben M."/>
            <person name="Ballester A.R."/>
            <person name="Abbruscato P."/>
            <person name="Gonzalez-Candelas L."/>
            <person name="Gabaldon T."/>
            <person name="Spadaro D."/>
        </authorList>
    </citation>
    <scope>NUCLEOTIDE SEQUENCE [LARGE SCALE GENOMIC DNA]</scope>
    <source>
        <strain evidence="9 10">PG3</strain>
    </source>
</reference>
<keyword evidence="3 6" id="KW-1133">Transmembrane helix</keyword>
<dbReference type="GeneID" id="63709934"/>
<dbReference type="GO" id="GO:0072330">
    <property type="term" value="P:monocarboxylic acid biosynthetic process"/>
    <property type="evidence" value="ECO:0007669"/>
    <property type="project" value="UniProtKB-ARBA"/>
</dbReference>
<dbReference type="RefSeq" id="XP_040648965.1">
    <property type="nucleotide sequence ID" value="XM_040794634.1"/>
</dbReference>
<feature type="transmembrane region" description="Helical" evidence="6">
    <location>
        <begin position="228"/>
        <end position="247"/>
    </location>
</feature>
<dbReference type="EMBL" id="LHQR01000047">
    <property type="protein sequence ID" value="KXG50429.1"/>
    <property type="molecule type" value="Genomic_DNA"/>
</dbReference>
<dbReference type="InterPro" id="IPR052337">
    <property type="entry name" value="SAT4-like"/>
</dbReference>
<evidence type="ECO:0000256" key="2">
    <source>
        <dbReference type="ARBA" id="ARBA00022692"/>
    </source>
</evidence>
<dbReference type="SUPFAM" id="SSF53474">
    <property type="entry name" value="alpha/beta-Hydrolases"/>
    <property type="match status" value="1"/>
</dbReference>
<comment type="similarity">
    <text evidence="5">Belongs to the SAT4 family.</text>
</comment>
<comment type="subcellular location">
    <subcellularLocation>
        <location evidence="1">Membrane</location>
        <topology evidence="1">Multi-pass membrane protein</topology>
    </subcellularLocation>
</comment>
<evidence type="ECO:0000313" key="10">
    <source>
        <dbReference type="Proteomes" id="UP000070168"/>
    </source>
</evidence>
<dbReference type="InterPro" id="IPR049326">
    <property type="entry name" value="Rhodopsin_dom_fungi"/>
</dbReference>
<dbReference type="PANTHER" id="PTHR33048">
    <property type="entry name" value="PTH11-LIKE INTEGRAL MEMBRANE PROTEIN (AFU_ORTHOLOGUE AFUA_5G11245)"/>
    <property type="match status" value="1"/>
</dbReference>
<dbReference type="OrthoDB" id="4682787at2759"/>
<dbReference type="PANTHER" id="PTHR33048:SF47">
    <property type="entry name" value="INTEGRAL MEMBRANE PROTEIN-RELATED"/>
    <property type="match status" value="1"/>
</dbReference>
<evidence type="ECO:0000256" key="1">
    <source>
        <dbReference type="ARBA" id="ARBA00004141"/>
    </source>
</evidence>